<dbReference type="Pfam" id="PF13649">
    <property type="entry name" value="Methyltransf_25"/>
    <property type="match status" value="1"/>
</dbReference>
<dbReference type="InterPro" id="IPR041698">
    <property type="entry name" value="Methyltransf_25"/>
</dbReference>
<proteinExistence type="predicted"/>
<dbReference type="Gene3D" id="3.40.50.150">
    <property type="entry name" value="Vaccinia Virus protein VP39"/>
    <property type="match status" value="1"/>
</dbReference>
<dbReference type="SUPFAM" id="SSF53335">
    <property type="entry name" value="S-adenosyl-L-methionine-dependent methyltransferases"/>
    <property type="match status" value="1"/>
</dbReference>
<dbReference type="EMBL" id="JACPUR010000021">
    <property type="protein sequence ID" value="MBI3127947.1"/>
    <property type="molecule type" value="Genomic_DNA"/>
</dbReference>
<accession>A0A932MNU2</accession>
<evidence type="ECO:0000259" key="1">
    <source>
        <dbReference type="Pfam" id="PF13649"/>
    </source>
</evidence>
<dbReference type="AlphaFoldDB" id="A0A932MNU2"/>
<protein>
    <submittedName>
        <fullName evidence="2">Class I SAM-dependent methyltransferase</fullName>
    </submittedName>
</protein>
<name>A0A932MNU2_UNCTE</name>
<feature type="domain" description="Methyltransferase" evidence="1">
    <location>
        <begin position="38"/>
        <end position="132"/>
    </location>
</feature>
<gene>
    <name evidence="2" type="ORF">HYZ11_10110</name>
</gene>
<evidence type="ECO:0000313" key="3">
    <source>
        <dbReference type="Proteomes" id="UP000782312"/>
    </source>
</evidence>
<dbReference type="Proteomes" id="UP000782312">
    <property type="component" value="Unassembled WGS sequence"/>
</dbReference>
<sequence>MTPDPFERYQHNLHLSPISTPSLEALAGRCGLGRESAVLDAACGKGGACLVLARRFGCPVVGVEARPEFAEEARRLALFSDLAHLVDVVEGGPGELLFDEGYFDLALRLGPARPFPVLEAARRLSPLVRPGGWMILGAVVWKPGARAAAPEALRAWAGAAAPAGVREAEALRRDFAAEGLEAVDHRVEPDASWESFYAPQARAILESRRESGLSSRERETLDRWQRELELFHSGGGREVLAYASFLLRLPDRDETPGAGIR</sequence>
<reference evidence="2" key="1">
    <citation type="submission" date="2020-07" db="EMBL/GenBank/DDBJ databases">
        <title>Huge and variable diversity of episymbiotic CPR bacteria and DPANN archaea in groundwater ecosystems.</title>
        <authorList>
            <person name="He C.Y."/>
            <person name="Keren R."/>
            <person name="Whittaker M."/>
            <person name="Farag I.F."/>
            <person name="Doudna J."/>
            <person name="Cate J.H.D."/>
            <person name="Banfield J.F."/>
        </authorList>
    </citation>
    <scope>NUCLEOTIDE SEQUENCE</scope>
    <source>
        <strain evidence="2">NC_groundwater_763_Ag_S-0.2um_68_21</strain>
    </source>
</reference>
<organism evidence="2 3">
    <name type="scientific">Tectimicrobiota bacterium</name>
    <dbReference type="NCBI Taxonomy" id="2528274"/>
    <lineage>
        <taxon>Bacteria</taxon>
        <taxon>Pseudomonadati</taxon>
        <taxon>Nitrospinota/Tectimicrobiota group</taxon>
        <taxon>Candidatus Tectimicrobiota</taxon>
    </lineage>
</organism>
<dbReference type="GO" id="GO:0008168">
    <property type="term" value="F:methyltransferase activity"/>
    <property type="evidence" value="ECO:0007669"/>
    <property type="project" value="UniProtKB-KW"/>
</dbReference>
<keyword evidence="2" id="KW-0489">Methyltransferase</keyword>
<comment type="caution">
    <text evidence="2">The sequence shown here is derived from an EMBL/GenBank/DDBJ whole genome shotgun (WGS) entry which is preliminary data.</text>
</comment>
<dbReference type="InterPro" id="IPR029063">
    <property type="entry name" value="SAM-dependent_MTases_sf"/>
</dbReference>
<dbReference type="CDD" id="cd02440">
    <property type="entry name" value="AdoMet_MTases"/>
    <property type="match status" value="1"/>
</dbReference>
<evidence type="ECO:0000313" key="2">
    <source>
        <dbReference type="EMBL" id="MBI3127947.1"/>
    </source>
</evidence>
<keyword evidence="2" id="KW-0808">Transferase</keyword>
<dbReference type="GO" id="GO:0032259">
    <property type="term" value="P:methylation"/>
    <property type="evidence" value="ECO:0007669"/>
    <property type="project" value="UniProtKB-KW"/>
</dbReference>